<reference evidence="2 3" key="1">
    <citation type="submission" date="2018-02" db="EMBL/GenBank/DDBJ databases">
        <title>Draft genome of wild Prunus yedoensis var. nudiflora.</title>
        <authorList>
            <person name="Baek S."/>
            <person name="Kim J.-H."/>
            <person name="Choi K."/>
            <person name="Kim G.-B."/>
            <person name="Cho A."/>
            <person name="Jang H."/>
            <person name="Shin C.-H."/>
            <person name="Yu H.-J."/>
            <person name="Mun J.-H."/>
        </authorList>
    </citation>
    <scope>NUCLEOTIDE SEQUENCE [LARGE SCALE GENOMIC DNA]</scope>
    <source>
        <strain evidence="3">cv. Jeju island</strain>
        <tissue evidence="2">Leaf</tissue>
    </source>
</reference>
<proteinExistence type="predicted"/>
<feature type="compositionally biased region" description="Basic residues" evidence="1">
    <location>
        <begin position="101"/>
        <end position="111"/>
    </location>
</feature>
<dbReference type="EMBL" id="PJQY01001999">
    <property type="protein sequence ID" value="PQP97183.1"/>
    <property type="molecule type" value="Genomic_DNA"/>
</dbReference>
<gene>
    <name evidence="2" type="ORF">Pyn_22067</name>
</gene>
<name>A0A314Y0A8_PRUYE</name>
<feature type="region of interest" description="Disordered" evidence="1">
    <location>
        <begin position="37"/>
        <end position="56"/>
    </location>
</feature>
<feature type="region of interest" description="Disordered" evidence="1">
    <location>
        <begin position="1"/>
        <end position="20"/>
    </location>
</feature>
<evidence type="ECO:0000256" key="1">
    <source>
        <dbReference type="SAM" id="MobiDB-lite"/>
    </source>
</evidence>
<comment type="caution">
    <text evidence="2">The sequence shown here is derived from an EMBL/GenBank/DDBJ whole genome shotgun (WGS) entry which is preliminary data.</text>
</comment>
<accession>A0A314Y0A8</accession>
<dbReference type="AlphaFoldDB" id="A0A314Y0A8"/>
<feature type="region of interest" description="Disordered" evidence="1">
    <location>
        <begin position="88"/>
        <end position="111"/>
    </location>
</feature>
<dbReference type="Proteomes" id="UP000250321">
    <property type="component" value="Unassembled WGS sequence"/>
</dbReference>
<sequence length="111" mass="12859">MVHHKRRKGLREGTENSSRGRGYRICLAPWLRLNLNGANRRTPREQRLSSPTNSQSCSLPSILHFENLHNHQGDAAINQECRNELETNKKINSTGSDHRRLPWRRPSLKIT</sequence>
<organism evidence="2 3">
    <name type="scientific">Prunus yedoensis var. nudiflora</name>
    <dbReference type="NCBI Taxonomy" id="2094558"/>
    <lineage>
        <taxon>Eukaryota</taxon>
        <taxon>Viridiplantae</taxon>
        <taxon>Streptophyta</taxon>
        <taxon>Embryophyta</taxon>
        <taxon>Tracheophyta</taxon>
        <taxon>Spermatophyta</taxon>
        <taxon>Magnoliopsida</taxon>
        <taxon>eudicotyledons</taxon>
        <taxon>Gunneridae</taxon>
        <taxon>Pentapetalae</taxon>
        <taxon>rosids</taxon>
        <taxon>fabids</taxon>
        <taxon>Rosales</taxon>
        <taxon>Rosaceae</taxon>
        <taxon>Amygdaloideae</taxon>
        <taxon>Amygdaleae</taxon>
        <taxon>Prunus</taxon>
    </lineage>
</organism>
<protein>
    <submittedName>
        <fullName evidence="2">Uncharacterized protein</fullName>
    </submittedName>
</protein>
<evidence type="ECO:0000313" key="2">
    <source>
        <dbReference type="EMBL" id="PQP97183.1"/>
    </source>
</evidence>
<keyword evidence="3" id="KW-1185">Reference proteome</keyword>
<evidence type="ECO:0000313" key="3">
    <source>
        <dbReference type="Proteomes" id="UP000250321"/>
    </source>
</evidence>